<sequence>MPESQRGTANRDSKVRPTSYFNRLNEAIENRVLYPFNTIALLGQDPTQMQIPIPASFLAAMEPRVEATVRELRNRLTYQEAKKIVVSILPTLEPTDVSSTHWIAEPSSRLLRPQEVITSLGPHSVFLDQALQSDDFFQKLVCAMLLKSTQPKLSFLQVIVMALMAYGDIADETEICDWMWENIPFCGQCIKARLALVIHRELTVVFESRHRVLEPIDAAVCGRGLVYEREQKGRVWRLPTNSENRIFQGLYAPGHVLLWNRPRPFVATQNMPRIRSVAAINGTPFLAHSYVPKLEMMPAEILDQIAWHSVLRSETVQALITSAGIGFYQIAAESITANATGQFANLPRRRHYRELGLIDARPLCGLPRLDELIREQFFSNNHFRLKDSVHGYHATTYQMSASGVANDVTYLPWEFVDRLGSKSAELLTSISIELQVEALEETEVFHFDEGYAEKVIEFLSLVRESSNLRCLEVHIEWVRAEDVRGLYMGGDVPDLKVFEELSAFRGLREVYLPGLELFPALREELVRLMTSPQ</sequence>
<gene>
    <name evidence="1" type="ORF">N0V89_003361</name>
</gene>
<comment type="caution">
    <text evidence="1">The sequence shown here is derived from an EMBL/GenBank/DDBJ whole genome shotgun (WGS) entry which is preliminary data.</text>
</comment>
<dbReference type="GeneID" id="80906891"/>
<protein>
    <submittedName>
        <fullName evidence="1">Uncharacterized protein</fullName>
    </submittedName>
</protein>
<dbReference type="OrthoDB" id="10680483at2759"/>
<evidence type="ECO:0000313" key="2">
    <source>
        <dbReference type="Proteomes" id="UP001140513"/>
    </source>
</evidence>
<evidence type="ECO:0000313" key="1">
    <source>
        <dbReference type="EMBL" id="KAJ4358777.1"/>
    </source>
</evidence>
<organism evidence="1 2">
    <name type="scientific">Didymosphaeria variabile</name>
    <dbReference type="NCBI Taxonomy" id="1932322"/>
    <lineage>
        <taxon>Eukaryota</taxon>
        <taxon>Fungi</taxon>
        <taxon>Dikarya</taxon>
        <taxon>Ascomycota</taxon>
        <taxon>Pezizomycotina</taxon>
        <taxon>Dothideomycetes</taxon>
        <taxon>Pleosporomycetidae</taxon>
        <taxon>Pleosporales</taxon>
        <taxon>Massarineae</taxon>
        <taxon>Didymosphaeriaceae</taxon>
        <taxon>Didymosphaeria</taxon>
    </lineage>
</organism>
<dbReference type="EMBL" id="JAPEUX010000002">
    <property type="protein sequence ID" value="KAJ4358777.1"/>
    <property type="molecule type" value="Genomic_DNA"/>
</dbReference>
<proteinExistence type="predicted"/>
<accession>A0A9W9CFA1</accession>
<dbReference type="AlphaFoldDB" id="A0A9W9CFA1"/>
<dbReference type="RefSeq" id="XP_056075636.1">
    <property type="nucleotide sequence ID" value="XM_056212163.1"/>
</dbReference>
<name>A0A9W9CFA1_9PLEO</name>
<keyword evidence="2" id="KW-1185">Reference proteome</keyword>
<reference evidence="1" key="1">
    <citation type="submission" date="2022-10" db="EMBL/GenBank/DDBJ databases">
        <title>Tapping the CABI collections for fungal endophytes: first genome assemblies for Collariella, Neodidymelliopsis, Ascochyta clinopodiicola, Didymella pomorum, Didymosphaeria variabile, Neocosmospora piperis and Neocucurbitaria cava.</title>
        <authorList>
            <person name="Hill R."/>
        </authorList>
    </citation>
    <scope>NUCLEOTIDE SEQUENCE</scope>
    <source>
        <strain evidence="1">IMI 356815</strain>
    </source>
</reference>
<dbReference type="Proteomes" id="UP001140513">
    <property type="component" value="Unassembled WGS sequence"/>
</dbReference>